<keyword evidence="10" id="KW-0472">Membrane</keyword>
<dbReference type="STRING" id="1051891.A0A0C3KCB7"/>
<evidence type="ECO:0000256" key="12">
    <source>
        <dbReference type="ARBA" id="ARBA00023180"/>
    </source>
</evidence>
<dbReference type="EMBL" id="KN823240">
    <property type="protein sequence ID" value="KIO19108.1"/>
    <property type="molecule type" value="Genomic_DNA"/>
</dbReference>
<dbReference type="GO" id="GO:0046872">
    <property type="term" value="F:metal ion binding"/>
    <property type="evidence" value="ECO:0007669"/>
    <property type="project" value="UniProtKB-KW"/>
</dbReference>
<name>A0A0C3KCB7_9AGAM</name>
<dbReference type="OrthoDB" id="3065412at2759"/>
<dbReference type="HOGENOM" id="CLU_1518957_0_0_1"/>
<keyword evidence="6" id="KW-0349">Heme</keyword>
<dbReference type="Pfam" id="PF05730">
    <property type="entry name" value="CFEM"/>
    <property type="match status" value="2"/>
</dbReference>
<keyword evidence="4" id="KW-1003">Cell membrane</keyword>
<evidence type="ECO:0000256" key="7">
    <source>
        <dbReference type="ARBA" id="ARBA00022723"/>
    </source>
</evidence>
<accession>A0A0C3KCB7</accession>
<protein>
    <recommendedName>
        <fullName evidence="15">CFEM domain-containing protein</fullName>
    </recommendedName>
</protein>
<evidence type="ECO:0000256" key="13">
    <source>
        <dbReference type="ARBA" id="ARBA00023288"/>
    </source>
</evidence>
<evidence type="ECO:0000256" key="3">
    <source>
        <dbReference type="ARBA" id="ARBA00010031"/>
    </source>
</evidence>
<evidence type="ECO:0000256" key="11">
    <source>
        <dbReference type="ARBA" id="ARBA00023157"/>
    </source>
</evidence>
<evidence type="ECO:0000256" key="1">
    <source>
        <dbReference type="ARBA" id="ARBA00004609"/>
    </source>
</evidence>
<reference evidence="18" key="2">
    <citation type="submission" date="2015-01" db="EMBL/GenBank/DDBJ databases">
        <title>Evolutionary Origins and Diversification of the Mycorrhizal Mutualists.</title>
        <authorList>
            <consortium name="DOE Joint Genome Institute"/>
            <consortium name="Mycorrhizal Genomics Consortium"/>
            <person name="Kohler A."/>
            <person name="Kuo A."/>
            <person name="Nagy L.G."/>
            <person name="Floudas D."/>
            <person name="Copeland A."/>
            <person name="Barry K.W."/>
            <person name="Cichocki N."/>
            <person name="Veneault-Fourrey C."/>
            <person name="LaButti K."/>
            <person name="Lindquist E.A."/>
            <person name="Lipzen A."/>
            <person name="Lundell T."/>
            <person name="Morin E."/>
            <person name="Murat C."/>
            <person name="Riley R."/>
            <person name="Ohm R."/>
            <person name="Sun H."/>
            <person name="Tunlid A."/>
            <person name="Henrissat B."/>
            <person name="Grigoriev I.V."/>
            <person name="Hibbett D.S."/>
            <person name="Martin F."/>
        </authorList>
    </citation>
    <scope>NUCLEOTIDE SEQUENCE [LARGE SCALE GENOMIC DNA]</scope>
    <source>
        <strain evidence="18">MUT 4182</strain>
    </source>
</reference>
<evidence type="ECO:0000256" key="8">
    <source>
        <dbReference type="ARBA" id="ARBA00022729"/>
    </source>
</evidence>
<evidence type="ECO:0000259" key="15">
    <source>
        <dbReference type="PROSITE" id="PS52012"/>
    </source>
</evidence>
<evidence type="ECO:0000256" key="9">
    <source>
        <dbReference type="ARBA" id="ARBA00023004"/>
    </source>
</evidence>
<evidence type="ECO:0000256" key="10">
    <source>
        <dbReference type="ARBA" id="ARBA00023136"/>
    </source>
</evidence>
<comment type="subcellular location">
    <subcellularLocation>
        <location evidence="1">Cell membrane</location>
        <topology evidence="1">Lipid-anchor</topology>
        <topology evidence="1">GPI-anchor</topology>
    </subcellularLocation>
    <subcellularLocation>
        <location evidence="2">Secreted</location>
    </subcellularLocation>
</comment>
<dbReference type="InterPro" id="IPR008427">
    <property type="entry name" value="Extracellular_membr_CFEM_dom"/>
</dbReference>
<dbReference type="PANTHER" id="PTHR37928:SF1">
    <property type="entry name" value="CFEM DOMAIN PROTEIN (AFU_ORTHOLOGUE AFUA_6G14090)"/>
    <property type="match status" value="1"/>
</dbReference>
<dbReference type="PANTHER" id="PTHR37928">
    <property type="entry name" value="CFEM DOMAIN PROTEIN (AFU_ORTHOLOGUE AFUA_6G14090)"/>
    <property type="match status" value="1"/>
</dbReference>
<evidence type="ECO:0000256" key="4">
    <source>
        <dbReference type="ARBA" id="ARBA00022475"/>
    </source>
</evidence>
<dbReference type="SMART" id="SM00747">
    <property type="entry name" value="CFEM"/>
    <property type="match status" value="2"/>
</dbReference>
<keyword evidence="11" id="KW-1015">Disulfide bond</keyword>
<gene>
    <name evidence="17" type="ORF">M407DRAFT_140874</name>
    <name evidence="16" type="ORF">M407DRAFT_150451</name>
</gene>
<evidence type="ECO:0000256" key="5">
    <source>
        <dbReference type="ARBA" id="ARBA00022525"/>
    </source>
</evidence>
<evidence type="ECO:0000313" key="16">
    <source>
        <dbReference type="EMBL" id="KIO19108.1"/>
    </source>
</evidence>
<reference evidence="16" key="3">
    <citation type="submission" date="2015-02" db="EMBL/GenBank/DDBJ databases">
        <title>Evolutionary Origins and Diversification of the Mycorrhizal Mutualists.</title>
        <authorList>
            <consortium name="DOE Joint Genome Institute"/>
            <consortium name="Mycorrhizal Genomics Consortium"/>
            <person name="Kohler A."/>
            <person name="Kuo A."/>
            <person name="Nagy L.G."/>
            <person name="Floudas D."/>
            <person name="Copeland A."/>
            <person name="Barry K.W."/>
            <person name="Cichocki N."/>
            <person name="Veneault-Fourrey C."/>
            <person name="LaButti K."/>
            <person name="Lindquist E.A."/>
            <person name="Lipzen A."/>
            <person name="Lundell T."/>
            <person name="Morin E."/>
            <person name="Murat C."/>
            <person name="Riley R."/>
            <person name="Ohm R."/>
            <person name="Sun H."/>
            <person name="Tunlid A."/>
            <person name="Henrissat B."/>
            <person name="Grigoriev I.V."/>
            <person name="Hibbett D.S."/>
            <person name="Martin F."/>
        </authorList>
    </citation>
    <scope>NUCLEOTIDE SEQUENCE</scope>
    <source>
        <strain evidence="16 18">MUT 4182</strain>
    </source>
</reference>
<dbReference type="PROSITE" id="PS52012">
    <property type="entry name" value="CFEM"/>
    <property type="match status" value="1"/>
</dbReference>
<keyword evidence="12" id="KW-0325">Glycoprotein</keyword>
<keyword evidence="8 14" id="KW-0732">Signal</keyword>
<dbReference type="InterPro" id="IPR051735">
    <property type="entry name" value="CFEM_domain"/>
</dbReference>
<keyword evidence="13" id="KW-0449">Lipoprotein</keyword>
<dbReference type="EMBL" id="KN823190">
    <property type="protein sequence ID" value="KIO20051.1"/>
    <property type="molecule type" value="Genomic_DNA"/>
</dbReference>
<sequence>MHFSLVVLFAASLVSALTIIKRGIDGPECAVACEAKSNPSPCDREDTACLCLNIGYITSVSDCVRSSCSPEDAKAAALAEATYCNEAGINEQNPFPSCGAQCAQIAPFTNCAENNGACLCKNGAYMQAFVKCIHDFCTGEDLESASLVGEALCRAYGVDIPPFDPQQ</sequence>
<feature type="domain" description="CFEM" evidence="15">
    <location>
        <begin position="1"/>
        <end position="111"/>
    </location>
</feature>
<feature type="chain" id="PRO_5007392647" description="CFEM domain-containing protein" evidence="14">
    <location>
        <begin position="17"/>
        <end position="167"/>
    </location>
</feature>
<proteinExistence type="inferred from homology"/>
<comment type="similarity">
    <text evidence="3">Belongs to the RBT5 family.</text>
</comment>
<organism evidence="16 18">
    <name type="scientific">Tulasnella calospora MUT 4182</name>
    <dbReference type="NCBI Taxonomy" id="1051891"/>
    <lineage>
        <taxon>Eukaryota</taxon>
        <taxon>Fungi</taxon>
        <taxon>Dikarya</taxon>
        <taxon>Basidiomycota</taxon>
        <taxon>Agaricomycotina</taxon>
        <taxon>Agaricomycetes</taxon>
        <taxon>Cantharellales</taxon>
        <taxon>Tulasnellaceae</taxon>
        <taxon>Tulasnella</taxon>
    </lineage>
</organism>
<evidence type="ECO:0000313" key="17">
    <source>
        <dbReference type="EMBL" id="KIO20051.1"/>
    </source>
</evidence>
<evidence type="ECO:0000313" key="18">
    <source>
        <dbReference type="Proteomes" id="UP000054248"/>
    </source>
</evidence>
<dbReference type="GO" id="GO:0005576">
    <property type="term" value="C:extracellular region"/>
    <property type="evidence" value="ECO:0007669"/>
    <property type="project" value="UniProtKB-SubCell"/>
</dbReference>
<keyword evidence="7" id="KW-0479">Metal-binding</keyword>
<keyword evidence="9" id="KW-0408">Iron</keyword>
<feature type="signal peptide" evidence="14">
    <location>
        <begin position="1"/>
        <end position="16"/>
    </location>
</feature>
<evidence type="ECO:0000256" key="14">
    <source>
        <dbReference type="SAM" id="SignalP"/>
    </source>
</evidence>
<keyword evidence="18" id="KW-1185">Reference proteome</keyword>
<dbReference type="GO" id="GO:0005886">
    <property type="term" value="C:plasma membrane"/>
    <property type="evidence" value="ECO:0007669"/>
    <property type="project" value="UniProtKB-SubCell"/>
</dbReference>
<reference evidence="16 18" key="1">
    <citation type="submission" date="2014-04" db="EMBL/GenBank/DDBJ databases">
        <authorList>
            <consortium name="DOE Joint Genome Institute"/>
            <person name="Kuo A."/>
            <person name="Girlanda M."/>
            <person name="Perotto S."/>
            <person name="Kohler A."/>
            <person name="Nagy L.G."/>
            <person name="Floudas D."/>
            <person name="Copeland A."/>
            <person name="Barry K.W."/>
            <person name="Cichocki N."/>
            <person name="Veneault-Fourrey C."/>
            <person name="LaButti K."/>
            <person name="Lindquist E.A."/>
            <person name="Lipzen A."/>
            <person name="Lundell T."/>
            <person name="Morin E."/>
            <person name="Murat C."/>
            <person name="Sun H."/>
            <person name="Tunlid A."/>
            <person name="Henrissat B."/>
            <person name="Grigoriev I.V."/>
            <person name="Hibbett D.S."/>
            <person name="Martin F."/>
            <person name="Nordberg H.P."/>
            <person name="Cantor M.N."/>
            <person name="Hua S.X."/>
        </authorList>
    </citation>
    <scope>NUCLEOTIDE SEQUENCE [LARGE SCALE GENOMIC DNA]</scope>
    <source>
        <strain evidence="16 18">MUT 4182</strain>
    </source>
</reference>
<dbReference type="Proteomes" id="UP000054248">
    <property type="component" value="Unassembled WGS sequence"/>
</dbReference>
<keyword evidence="5" id="KW-0964">Secreted</keyword>
<evidence type="ECO:0000256" key="2">
    <source>
        <dbReference type="ARBA" id="ARBA00004613"/>
    </source>
</evidence>
<evidence type="ECO:0000256" key="6">
    <source>
        <dbReference type="ARBA" id="ARBA00022617"/>
    </source>
</evidence>
<dbReference type="AlphaFoldDB" id="A0A0C3KCB7"/>